<comment type="caution">
    <text evidence="3">The sequence shown here is derived from an EMBL/GenBank/DDBJ whole genome shotgun (WGS) entry which is preliminary data.</text>
</comment>
<dbReference type="RefSeq" id="WP_083728449.1">
    <property type="nucleotide sequence ID" value="NZ_FOUD01000002.1"/>
</dbReference>
<dbReference type="STRING" id="254161.SAMN05216256_102112"/>
<dbReference type="Pfam" id="PF18912">
    <property type="entry name" value="DZR_2"/>
    <property type="match status" value="1"/>
</dbReference>
<evidence type="ECO:0000313" key="4">
    <source>
        <dbReference type="Proteomes" id="UP000242847"/>
    </source>
</evidence>
<sequence length="239" mass="26197">MKITPVYNWIKNNLSNSCLLCLAAPDEAQSNICHACLADLPWQQACCARCALPLPHASTRCGRCLATPPAFCHAVVPLLYRFPLDALIPAFKYRRHNRYGLLLARLLADHLQQHLAEPEALIPELLVPVPMHPKRQAQRGYNQAFELTRDLAGALHLPCRAGLLLRARQTAAQEGLDAAARRRNLRGAFTCPHPAQLEGLHLALIDDVMTTGATLDEASRTLLAAGAASVQVWCVARTP</sequence>
<dbReference type="CDD" id="cd06223">
    <property type="entry name" value="PRTases_typeI"/>
    <property type="match status" value="1"/>
</dbReference>
<keyword evidence="4" id="KW-1185">Reference proteome</keyword>
<dbReference type="EMBL" id="MUBC01000037">
    <property type="protein sequence ID" value="ONM43045.1"/>
    <property type="molecule type" value="Genomic_DNA"/>
</dbReference>
<reference evidence="3 4" key="1">
    <citation type="submission" date="2017-01" db="EMBL/GenBank/DDBJ databases">
        <title>Draft genome sequence of Pseudomonas pachastrellae type strain CCUG 46540T from a deep sea.</title>
        <authorList>
            <person name="Gomila M."/>
            <person name="Mulet M."/>
            <person name="Lalucat J."/>
            <person name="Garcia-Valdes E."/>
        </authorList>
    </citation>
    <scope>NUCLEOTIDE SEQUENCE [LARGE SCALE GENOMIC DNA]</scope>
    <source>
        <strain evidence="3 4">CCUG 46540</strain>
    </source>
</reference>
<comment type="similarity">
    <text evidence="1">Belongs to the ComF/GntX family.</text>
</comment>
<accession>A0A1S8DC81</accession>
<dbReference type="InterPro" id="IPR000836">
    <property type="entry name" value="PRTase_dom"/>
</dbReference>
<dbReference type="Gene3D" id="3.40.50.2020">
    <property type="match status" value="1"/>
</dbReference>
<dbReference type="PANTHER" id="PTHR47505:SF1">
    <property type="entry name" value="DNA UTILIZATION PROTEIN YHGH"/>
    <property type="match status" value="1"/>
</dbReference>
<dbReference type="InterPro" id="IPR029057">
    <property type="entry name" value="PRTase-like"/>
</dbReference>
<evidence type="ECO:0000256" key="1">
    <source>
        <dbReference type="ARBA" id="ARBA00008007"/>
    </source>
</evidence>
<gene>
    <name evidence="3" type="ORF">BXT89_14780</name>
</gene>
<evidence type="ECO:0000259" key="2">
    <source>
        <dbReference type="Pfam" id="PF18912"/>
    </source>
</evidence>
<protein>
    <recommendedName>
        <fullName evidence="2">Double zinc ribbon domain-containing protein</fullName>
    </recommendedName>
</protein>
<dbReference type="PANTHER" id="PTHR47505">
    <property type="entry name" value="DNA UTILIZATION PROTEIN YHGH"/>
    <property type="match status" value="1"/>
</dbReference>
<dbReference type="SUPFAM" id="SSF53271">
    <property type="entry name" value="PRTase-like"/>
    <property type="match status" value="1"/>
</dbReference>
<dbReference type="InterPro" id="IPR051910">
    <property type="entry name" value="ComF/GntX_DNA_util-trans"/>
</dbReference>
<feature type="domain" description="Double zinc ribbon" evidence="2">
    <location>
        <begin position="16"/>
        <end position="65"/>
    </location>
</feature>
<dbReference type="AlphaFoldDB" id="A0A1S8DC81"/>
<proteinExistence type="inferred from homology"/>
<name>A0A1S8DC81_9GAMM</name>
<dbReference type="InterPro" id="IPR044005">
    <property type="entry name" value="DZR_2"/>
</dbReference>
<dbReference type="Proteomes" id="UP000242847">
    <property type="component" value="Unassembled WGS sequence"/>
</dbReference>
<organism evidence="3 4">
    <name type="scientific">Halopseudomonas pachastrellae</name>
    <dbReference type="NCBI Taxonomy" id="254161"/>
    <lineage>
        <taxon>Bacteria</taxon>
        <taxon>Pseudomonadati</taxon>
        <taxon>Pseudomonadota</taxon>
        <taxon>Gammaproteobacteria</taxon>
        <taxon>Pseudomonadales</taxon>
        <taxon>Pseudomonadaceae</taxon>
        <taxon>Halopseudomonas</taxon>
    </lineage>
</organism>
<evidence type="ECO:0000313" key="3">
    <source>
        <dbReference type="EMBL" id="ONM43045.1"/>
    </source>
</evidence>